<dbReference type="Gene3D" id="1.20.1260.10">
    <property type="match status" value="1"/>
</dbReference>
<proteinExistence type="predicted"/>
<name>A0A318RWR0_WILLI</name>
<dbReference type="SUPFAM" id="SSF47240">
    <property type="entry name" value="Ferritin-like"/>
    <property type="match status" value="1"/>
</dbReference>
<evidence type="ECO:0000259" key="1">
    <source>
        <dbReference type="Pfam" id="PF13794"/>
    </source>
</evidence>
<protein>
    <submittedName>
        <fullName evidence="2">tRNA-(MS[2]IO[6]A)-hydroxylase MiaE-like protein</fullName>
    </submittedName>
</protein>
<gene>
    <name evidence="2" type="ORF">DFR67_113100</name>
</gene>
<organism evidence="2 3">
    <name type="scientific">Williamsia limnetica</name>
    <dbReference type="NCBI Taxonomy" id="882452"/>
    <lineage>
        <taxon>Bacteria</taxon>
        <taxon>Bacillati</taxon>
        <taxon>Actinomycetota</taxon>
        <taxon>Actinomycetes</taxon>
        <taxon>Mycobacteriales</taxon>
        <taxon>Nocardiaceae</taxon>
        <taxon>Williamsia</taxon>
    </lineage>
</organism>
<comment type="caution">
    <text evidence="2">The sequence shown here is derived from an EMBL/GenBank/DDBJ whole genome shotgun (WGS) entry which is preliminary data.</text>
</comment>
<dbReference type="InterPro" id="IPR059125">
    <property type="entry name" value="Ferritin_actino"/>
</dbReference>
<dbReference type="AlphaFoldDB" id="A0A318RWR0"/>
<evidence type="ECO:0000313" key="3">
    <source>
        <dbReference type="Proteomes" id="UP000247591"/>
    </source>
</evidence>
<dbReference type="InterPro" id="IPR009078">
    <property type="entry name" value="Ferritin-like_SF"/>
</dbReference>
<dbReference type="Pfam" id="PF13794">
    <property type="entry name" value="MiaE_2"/>
    <property type="match status" value="1"/>
</dbReference>
<sequence length="257" mass="27049">MQDLPLPASGPRPGCPGGGALTTLVCMSSGSQTQPPVSDVAAGSSATHPGITELFGVLACGELAAFYRLASEAAMAPDMRGRVEMASMAAAEMSHFEILQEALATRGVDVYESIAAYKPVLEKYHSSTVPSNWHESLVKAYVGDGLAADFYMEIAGTLPKDAEAVVRTVMAETGHSDFAVAAIRDAVAADPALASPLTLWGRRLLGEAITQTQYVLAGQEALTELLFSVEADLNQIVDFFGSIQDRHAQRMADMGLG</sequence>
<reference evidence="2 3" key="1">
    <citation type="submission" date="2018-06" db="EMBL/GenBank/DDBJ databases">
        <title>Genomic Encyclopedia of Type Strains, Phase IV (KMG-IV): sequencing the most valuable type-strain genomes for metagenomic binning, comparative biology and taxonomic classification.</title>
        <authorList>
            <person name="Goeker M."/>
        </authorList>
    </citation>
    <scope>NUCLEOTIDE SEQUENCE [LARGE SCALE GENOMIC DNA]</scope>
    <source>
        <strain evidence="2 3">DSM 45521</strain>
    </source>
</reference>
<feature type="domain" description="Ferritin-like" evidence="1">
    <location>
        <begin position="50"/>
        <end position="227"/>
    </location>
</feature>
<keyword evidence="3" id="KW-1185">Reference proteome</keyword>
<dbReference type="EMBL" id="QJSP01000013">
    <property type="protein sequence ID" value="PYE14306.1"/>
    <property type="molecule type" value="Genomic_DNA"/>
</dbReference>
<evidence type="ECO:0000313" key="2">
    <source>
        <dbReference type="EMBL" id="PYE14306.1"/>
    </source>
</evidence>
<accession>A0A318RWR0</accession>
<dbReference type="InterPro" id="IPR012347">
    <property type="entry name" value="Ferritin-like"/>
</dbReference>
<dbReference type="Proteomes" id="UP000247591">
    <property type="component" value="Unassembled WGS sequence"/>
</dbReference>
<dbReference type="CDD" id="cd00657">
    <property type="entry name" value="Ferritin_like"/>
    <property type="match status" value="1"/>
</dbReference>